<evidence type="ECO:0000256" key="1">
    <source>
        <dbReference type="ARBA" id="ARBA00022691"/>
    </source>
</evidence>
<dbReference type="InterPro" id="IPR058240">
    <property type="entry name" value="rSAM_sf"/>
</dbReference>
<evidence type="ECO:0000256" key="4">
    <source>
        <dbReference type="ARBA" id="ARBA00023014"/>
    </source>
</evidence>
<dbReference type="SFLD" id="SFLDS00029">
    <property type="entry name" value="Radical_SAM"/>
    <property type="match status" value="1"/>
</dbReference>
<keyword evidence="3" id="KW-0408">Iron</keyword>
<dbReference type="STRING" id="1817863.A2Y62_14730"/>
<accession>A0A1F5VMR7</accession>
<sequence length="354" mass="41032">MIRKFLVQKALPFSDKAPHYYVVGHEPTIRCNLKCKMCYQGDTRTLRKEELNTEQVLTIYKKLKDKTLSIKLVGGEPFMRSDIIDLIQFWDEAGKNIILQTNCSLMTDARINSLSKFKNIIDIATSLDGPPAIHDVIRGVPGTFNRSKNAILSLRTHLPNVSISVFTVMLVEDNLDYLNELIDLCCELKINSLQLLFEQFHIQGEIDETMSIFEQTFGWQEHDYQLNTHIKDPAALQKIDPGELKRKLHEIRSHGMKTGCYANYNPFIFYYNLPEYLSMNSTKTFCLKLLKPELRINQRGDMIWCDIIEKSFGNLLEKTPDELWCSAEYQAFRNYLFTDSFPVCKRCCKAILIN</sequence>
<keyword evidence="1" id="KW-0949">S-adenosyl-L-methionine</keyword>
<protein>
    <recommendedName>
        <fullName evidence="5">Radical SAM core domain-containing protein</fullName>
    </recommendedName>
</protein>
<dbReference type="Pfam" id="PF04055">
    <property type="entry name" value="Radical_SAM"/>
    <property type="match status" value="1"/>
</dbReference>
<dbReference type="EMBL" id="MFGW01000132">
    <property type="protein sequence ID" value="OGF64707.1"/>
    <property type="molecule type" value="Genomic_DNA"/>
</dbReference>
<dbReference type="InterPro" id="IPR023885">
    <property type="entry name" value="4Fe4S-binding_SPASM_dom"/>
</dbReference>
<dbReference type="GO" id="GO:0003824">
    <property type="term" value="F:catalytic activity"/>
    <property type="evidence" value="ECO:0007669"/>
    <property type="project" value="InterPro"/>
</dbReference>
<evidence type="ECO:0000256" key="2">
    <source>
        <dbReference type="ARBA" id="ARBA00022723"/>
    </source>
</evidence>
<keyword evidence="4" id="KW-0411">Iron-sulfur</keyword>
<dbReference type="CDD" id="cd21109">
    <property type="entry name" value="SPASM"/>
    <property type="match status" value="1"/>
</dbReference>
<feature type="domain" description="Radical SAM core" evidence="5">
    <location>
        <begin position="14"/>
        <end position="243"/>
    </location>
</feature>
<dbReference type="PANTHER" id="PTHR11228">
    <property type="entry name" value="RADICAL SAM DOMAIN PROTEIN"/>
    <property type="match status" value="1"/>
</dbReference>
<dbReference type="GO" id="GO:0046872">
    <property type="term" value="F:metal ion binding"/>
    <property type="evidence" value="ECO:0007669"/>
    <property type="project" value="UniProtKB-KW"/>
</dbReference>
<dbReference type="Gene3D" id="3.20.20.70">
    <property type="entry name" value="Aldolase class I"/>
    <property type="match status" value="1"/>
</dbReference>
<dbReference type="InterPro" id="IPR007197">
    <property type="entry name" value="rSAM"/>
</dbReference>
<gene>
    <name evidence="6" type="ORF">A2Y62_14730</name>
</gene>
<reference evidence="6 7" key="1">
    <citation type="journal article" date="2016" name="Nat. Commun.">
        <title>Thousands of microbial genomes shed light on interconnected biogeochemical processes in an aquifer system.</title>
        <authorList>
            <person name="Anantharaman K."/>
            <person name="Brown C.T."/>
            <person name="Hug L.A."/>
            <person name="Sharon I."/>
            <person name="Castelle C.J."/>
            <person name="Probst A.J."/>
            <person name="Thomas B.C."/>
            <person name="Singh A."/>
            <person name="Wilkins M.J."/>
            <person name="Karaoz U."/>
            <person name="Brodie E.L."/>
            <person name="Williams K.H."/>
            <person name="Hubbard S.S."/>
            <person name="Banfield J.F."/>
        </authorList>
    </citation>
    <scope>NUCLEOTIDE SEQUENCE [LARGE SCALE GENOMIC DNA]</scope>
</reference>
<dbReference type="PROSITE" id="PS51918">
    <property type="entry name" value="RADICAL_SAM"/>
    <property type="match status" value="1"/>
</dbReference>
<dbReference type="CDD" id="cd01335">
    <property type="entry name" value="Radical_SAM"/>
    <property type="match status" value="1"/>
</dbReference>
<comment type="caution">
    <text evidence="6">The sequence shown here is derived from an EMBL/GenBank/DDBJ whole genome shotgun (WGS) entry which is preliminary data.</text>
</comment>
<keyword evidence="2" id="KW-0479">Metal-binding</keyword>
<evidence type="ECO:0000313" key="6">
    <source>
        <dbReference type="EMBL" id="OGF64707.1"/>
    </source>
</evidence>
<dbReference type="SUPFAM" id="SSF102114">
    <property type="entry name" value="Radical SAM enzymes"/>
    <property type="match status" value="1"/>
</dbReference>
<dbReference type="PANTHER" id="PTHR11228:SF7">
    <property type="entry name" value="PQQA PEPTIDE CYCLASE"/>
    <property type="match status" value="1"/>
</dbReference>
<dbReference type="Proteomes" id="UP000178943">
    <property type="component" value="Unassembled WGS sequence"/>
</dbReference>
<evidence type="ECO:0000313" key="7">
    <source>
        <dbReference type="Proteomes" id="UP000178943"/>
    </source>
</evidence>
<dbReference type="GO" id="GO:0051539">
    <property type="term" value="F:4 iron, 4 sulfur cluster binding"/>
    <property type="evidence" value="ECO:0007669"/>
    <property type="project" value="UniProtKB-KW"/>
</dbReference>
<evidence type="ECO:0000256" key="3">
    <source>
        <dbReference type="ARBA" id="ARBA00023004"/>
    </source>
</evidence>
<evidence type="ECO:0000259" key="5">
    <source>
        <dbReference type="PROSITE" id="PS51918"/>
    </source>
</evidence>
<dbReference type="AlphaFoldDB" id="A0A1F5VMR7"/>
<dbReference type="InterPro" id="IPR013785">
    <property type="entry name" value="Aldolase_TIM"/>
</dbReference>
<name>A0A1F5VMR7_9BACT</name>
<dbReference type="Pfam" id="PF13186">
    <property type="entry name" value="SPASM"/>
    <property type="match status" value="1"/>
</dbReference>
<organism evidence="6 7">
    <name type="scientific">Candidatus Fischerbacteria bacterium RBG_13_37_8</name>
    <dbReference type="NCBI Taxonomy" id="1817863"/>
    <lineage>
        <taxon>Bacteria</taxon>
        <taxon>Candidatus Fischeribacteriota</taxon>
    </lineage>
</organism>
<dbReference type="InterPro" id="IPR050377">
    <property type="entry name" value="Radical_SAM_PqqE_MftC-like"/>
</dbReference>
<dbReference type="SFLD" id="SFLDG01067">
    <property type="entry name" value="SPASM/twitch_domain_containing"/>
    <property type="match status" value="1"/>
</dbReference>
<proteinExistence type="predicted"/>